<dbReference type="Pfam" id="PF01925">
    <property type="entry name" value="TauE"/>
    <property type="match status" value="1"/>
</dbReference>
<accession>A0A368BQE1</accession>
<keyword evidence="5 6" id="KW-0472">Membrane</keyword>
<dbReference type="Proteomes" id="UP000252147">
    <property type="component" value="Unassembled WGS sequence"/>
</dbReference>
<feature type="transmembrane region" description="Helical" evidence="6">
    <location>
        <begin position="7"/>
        <end position="35"/>
    </location>
</feature>
<feature type="transmembrane region" description="Helical" evidence="6">
    <location>
        <begin position="82"/>
        <end position="101"/>
    </location>
</feature>
<reference evidence="7 8" key="1">
    <citation type="journal article" date="2018" name="Microbiome">
        <title>Fine metagenomic profile of the Mediterranean stratified and mixed water columns revealed by assembly and recruitment.</title>
        <authorList>
            <person name="Haro-Moreno J.M."/>
            <person name="Lopez-Perez M."/>
            <person name="De La Torre J.R."/>
            <person name="Picazo A."/>
            <person name="Camacho A."/>
            <person name="Rodriguez-Valera F."/>
        </authorList>
    </citation>
    <scope>NUCLEOTIDE SEQUENCE [LARGE SCALE GENOMIC DNA]</scope>
    <source>
        <strain evidence="7">MED-G83</strain>
    </source>
</reference>
<proteinExistence type="inferred from homology"/>
<keyword evidence="6" id="KW-1003">Cell membrane</keyword>
<dbReference type="PANTHER" id="PTHR43483">
    <property type="entry name" value="MEMBRANE TRANSPORTER PROTEIN HI_0806-RELATED"/>
    <property type="match status" value="1"/>
</dbReference>
<evidence type="ECO:0000256" key="1">
    <source>
        <dbReference type="ARBA" id="ARBA00004141"/>
    </source>
</evidence>
<dbReference type="EMBL" id="QOPD01000001">
    <property type="protein sequence ID" value="RCL39305.1"/>
    <property type="molecule type" value="Genomic_DNA"/>
</dbReference>
<evidence type="ECO:0000256" key="6">
    <source>
        <dbReference type="RuleBase" id="RU363041"/>
    </source>
</evidence>
<evidence type="ECO:0000256" key="4">
    <source>
        <dbReference type="ARBA" id="ARBA00022989"/>
    </source>
</evidence>
<keyword evidence="3 6" id="KW-0812">Transmembrane</keyword>
<feature type="transmembrane region" description="Helical" evidence="6">
    <location>
        <begin position="244"/>
        <end position="262"/>
    </location>
</feature>
<dbReference type="PANTHER" id="PTHR43483:SF3">
    <property type="entry name" value="MEMBRANE TRANSPORTER PROTEIN HI_0806-RELATED"/>
    <property type="match status" value="1"/>
</dbReference>
<comment type="subcellular location">
    <subcellularLocation>
        <location evidence="6">Cell membrane</location>
        <topology evidence="6">Multi-pass membrane protein</topology>
    </subcellularLocation>
    <subcellularLocation>
        <location evidence="1">Membrane</location>
        <topology evidence="1">Multi-pass membrane protein</topology>
    </subcellularLocation>
</comment>
<feature type="transmembrane region" description="Helical" evidence="6">
    <location>
        <begin position="179"/>
        <end position="201"/>
    </location>
</feature>
<sequence>MTIEFFLYPLIGILSGFLSGFFGVGGGIIIVPSLHFLYKSLGYSDEIAIPVSLGTALACIIVNALSAIPIHHKGGTISWSNFRKLLLGIVVGPVIGALISVELDKELFKKIFALFIFLISLRLFFKSSESKTEKNISYTVALPFGGVVGALSSLFGVGGGIFIGPFLRFMGENIKRAAGTSLVCTLPVGIIGALSYMYLGINTQDLPDYSVGYVNYLSLFFIAIFSSIFSRIGAQLTQKVNDNVYQTLYALQLLPVFIYWLLA</sequence>
<gene>
    <name evidence="7" type="ORF">DBW97_00835</name>
</gene>
<organism evidence="7 8">
    <name type="scientific">SAR86 cluster bacterium</name>
    <dbReference type="NCBI Taxonomy" id="2030880"/>
    <lineage>
        <taxon>Bacteria</taxon>
        <taxon>Pseudomonadati</taxon>
        <taxon>Pseudomonadota</taxon>
        <taxon>Gammaproteobacteria</taxon>
        <taxon>SAR86 cluster</taxon>
    </lineage>
</organism>
<evidence type="ECO:0000256" key="2">
    <source>
        <dbReference type="ARBA" id="ARBA00009142"/>
    </source>
</evidence>
<name>A0A368BQE1_9GAMM</name>
<dbReference type="InterPro" id="IPR002781">
    <property type="entry name" value="TM_pro_TauE-like"/>
</dbReference>
<keyword evidence="4 6" id="KW-1133">Transmembrane helix</keyword>
<evidence type="ECO:0000313" key="7">
    <source>
        <dbReference type="EMBL" id="RCL39305.1"/>
    </source>
</evidence>
<evidence type="ECO:0000256" key="5">
    <source>
        <dbReference type="ARBA" id="ARBA00023136"/>
    </source>
</evidence>
<evidence type="ECO:0000313" key="8">
    <source>
        <dbReference type="Proteomes" id="UP000252147"/>
    </source>
</evidence>
<dbReference type="GO" id="GO:0005886">
    <property type="term" value="C:plasma membrane"/>
    <property type="evidence" value="ECO:0007669"/>
    <property type="project" value="UniProtKB-SubCell"/>
</dbReference>
<dbReference type="AlphaFoldDB" id="A0A368BQE1"/>
<comment type="similarity">
    <text evidence="2 6">Belongs to the 4-toluene sulfonate uptake permease (TSUP) (TC 2.A.102) family.</text>
</comment>
<feature type="transmembrane region" description="Helical" evidence="6">
    <location>
        <begin position="213"/>
        <end position="232"/>
    </location>
</feature>
<comment type="caution">
    <text evidence="7">The sequence shown here is derived from an EMBL/GenBank/DDBJ whole genome shotgun (WGS) entry which is preliminary data.</text>
</comment>
<feature type="transmembrane region" description="Helical" evidence="6">
    <location>
        <begin position="107"/>
        <end position="125"/>
    </location>
</feature>
<feature type="transmembrane region" description="Helical" evidence="6">
    <location>
        <begin position="137"/>
        <end position="167"/>
    </location>
</feature>
<feature type="transmembrane region" description="Helical" evidence="6">
    <location>
        <begin position="47"/>
        <end position="70"/>
    </location>
</feature>
<protein>
    <recommendedName>
        <fullName evidence="6">Probable membrane transporter protein</fullName>
    </recommendedName>
</protein>
<evidence type="ECO:0000256" key="3">
    <source>
        <dbReference type="ARBA" id="ARBA00022692"/>
    </source>
</evidence>